<keyword evidence="5 6" id="KW-0449">Lipoprotein</keyword>
<dbReference type="GO" id="GO:0016020">
    <property type="term" value="C:membrane"/>
    <property type="evidence" value="ECO:0007669"/>
    <property type="project" value="UniProtKB-SubCell"/>
</dbReference>
<feature type="signal peptide" evidence="8">
    <location>
        <begin position="1"/>
        <end position="27"/>
    </location>
</feature>
<evidence type="ECO:0000256" key="2">
    <source>
        <dbReference type="ARBA" id="ARBA00022729"/>
    </source>
</evidence>
<comment type="similarity">
    <text evidence="6">Belongs to the nlpA lipoprotein family.</text>
</comment>
<dbReference type="Proteomes" id="UP000218785">
    <property type="component" value="Chromosome"/>
</dbReference>
<evidence type="ECO:0000256" key="3">
    <source>
        <dbReference type="ARBA" id="ARBA00023136"/>
    </source>
</evidence>
<dbReference type="Pfam" id="PF03180">
    <property type="entry name" value="Lipoprotein_9"/>
    <property type="match status" value="1"/>
</dbReference>
<dbReference type="PROSITE" id="PS51257">
    <property type="entry name" value="PROKAR_LIPOPROTEIN"/>
    <property type="match status" value="1"/>
</dbReference>
<proteinExistence type="inferred from homology"/>
<evidence type="ECO:0000313" key="10">
    <source>
        <dbReference type="Proteomes" id="UP000218785"/>
    </source>
</evidence>
<dbReference type="PANTHER" id="PTHR30429">
    <property type="entry name" value="D-METHIONINE-BINDING LIPOPROTEIN METQ"/>
    <property type="match status" value="1"/>
</dbReference>
<organism evidence="9 10">
    <name type="scientific">Tolypothrix tenuis PCC 7101</name>
    <dbReference type="NCBI Taxonomy" id="231146"/>
    <lineage>
        <taxon>Bacteria</taxon>
        <taxon>Bacillati</taxon>
        <taxon>Cyanobacteriota</taxon>
        <taxon>Cyanophyceae</taxon>
        <taxon>Nostocales</taxon>
        <taxon>Tolypothrichaceae</taxon>
        <taxon>Tolypothrix</taxon>
    </lineage>
</organism>
<dbReference type="PIRSF" id="PIRSF002854">
    <property type="entry name" value="MetQ"/>
    <property type="match status" value="1"/>
</dbReference>
<gene>
    <name evidence="9" type="ORF">NIES37_65580</name>
</gene>
<keyword evidence="3" id="KW-0472">Membrane</keyword>
<evidence type="ECO:0000256" key="8">
    <source>
        <dbReference type="SAM" id="SignalP"/>
    </source>
</evidence>
<sequence>MSSNRDGIRAIIINRRYFLLGSGSAIASVFFASCSSNKNQSTSTPTSQNVSNSQQSSTIKIGVWSVIAEDILKFIQKELATSQGLEIQIVKFSDWVQVNNALKSGEIDANYFQHRLFMEDSAKRLNLNLVMLNQTYLTPLGIYSKKIKSLDKIPNGATIAIQSDASNKDRTLKFLQANNLVKLKDTSGNLATVKDIAENPKNLQFKELDGPAIVRGLDDVDLGAFLGSLRIQAKQLDLRPIIQESTNDKRYALGLVTLQGKENDPRIQKLNQMIIDPKVKEFINSTYQDAVLPVF</sequence>
<dbReference type="KEGG" id="ttq:NIES37_65580"/>
<evidence type="ECO:0000256" key="7">
    <source>
        <dbReference type="PIRSR" id="PIRSR002854-1"/>
    </source>
</evidence>
<dbReference type="PANTHER" id="PTHR30429:SF0">
    <property type="entry name" value="METHIONINE-BINDING LIPOPROTEIN METQ"/>
    <property type="match status" value="1"/>
</dbReference>
<comment type="subcellular location">
    <subcellularLocation>
        <location evidence="1">Membrane</location>
        <topology evidence="1">Lipid-anchor</topology>
    </subcellularLocation>
</comment>
<dbReference type="InterPro" id="IPR004872">
    <property type="entry name" value="Lipoprotein_NlpA"/>
</dbReference>
<keyword evidence="2 8" id="KW-0732">Signal</keyword>
<dbReference type="RefSeq" id="WP_199347216.1">
    <property type="nucleotide sequence ID" value="NZ_CAWNJS010000001.1"/>
</dbReference>
<accession>A0A1Z4NA50</accession>
<feature type="lipid moiety-binding region" description="S-diacylglycerol cysteine" evidence="7">
    <location>
        <position position="34"/>
    </location>
</feature>
<evidence type="ECO:0000256" key="5">
    <source>
        <dbReference type="ARBA" id="ARBA00023288"/>
    </source>
</evidence>
<dbReference type="EMBL" id="AP018248">
    <property type="protein sequence ID" value="BAZ02545.1"/>
    <property type="molecule type" value="Genomic_DNA"/>
</dbReference>
<evidence type="ECO:0000256" key="1">
    <source>
        <dbReference type="ARBA" id="ARBA00004635"/>
    </source>
</evidence>
<protein>
    <recommendedName>
        <fullName evidence="6">Lipoprotein</fullName>
    </recommendedName>
</protein>
<dbReference type="AlphaFoldDB" id="A0A1Z4NA50"/>
<keyword evidence="4" id="KW-0564">Palmitate</keyword>
<reference evidence="9 10" key="1">
    <citation type="submission" date="2017-06" db="EMBL/GenBank/DDBJ databases">
        <title>Genome sequencing of cyanobaciteial culture collection at National Institute for Environmental Studies (NIES).</title>
        <authorList>
            <person name="Hirose Y."/>
            <person name="Shimura Y."/>
            <person name="Fujisawa T."/>
            <person name="Nakamura Y."/>
            <person name="Kawachi M."/>
        </authorList>
    </citation>
    <scope>NUCLEOTIDE SEQUENCE [LARGE SCALE GENOMIC DNA]</scope>
    <source>
        <strain evidence="9 10">NIES-37</strain>
    </source>
</reference>
<feature type="chain" id="PRO_5012261176" description="Lipoprotein" evidence="8">
    <location>
        <begin position="28"/>
        <end position="295"/>
    </location>
</feature>
<evidence type="ECO:0000313" key="9">
    <source>
        <dbReference type="EMBL" id="BAZ02545.1"/>
    </source>
</evidence>
<keyword evidence="10" id="KW-1185">Reference proteome</keyword>
<name>A0A1Z4NA50_9CYAN</name>
<dbReference type="SUPFAM" id="SSF53850">
    <property type="entry name" value="Periplasmic binding protein-like II"/>
    <property type="match status" value="1"/>
</dbReference>
<evidence type="ECO:0000256" key="4">
    <source>
        <dbReference type="ARBA" id="ARBA00023139"/>
    </source>
</evidence>
<dbReference type="Gene3D" id="3.40.190.10">
    <property type="entry name" value="Periplasmic binding protein-like II"/>
    <property type="match status" value="2"/>
</dbReference>
<evidence type="ECO:0000256" key="6">
    <source>
        <dbReference type="PIRNR" id="PIRNR002854"/>
    </source>
</evidence>